<organism evidence="1 2">
    <name type="scientific">Nakamurella panacisegetis</name>
    <dbReference type="NCBI Taxonomy" id="1090615"/>
    <lineage>
        <taxon>Bacteria</taxon>
        <taxon>Bacillati</taxon>
        <taxon>Actinomycetota</taxon>
        <taxon>Actinomycetes</taxon>
        <taxon>Nakamurellales</taxon>
        <taxon>Nakamurellaceae</taxon>
        <taxon>Nakamurella</taxon>
    </lineage>
</organism>
<protein>
    <submittedName>
        <fullName evidence="1">Uncharacterized protein</fullName>
    </submittedName>
</protein>
<dbReference type="AlphaFoldDB" id="A0A1H0JZM3"/>
<evidence type="ECO:0000313" key="2">
    <source>
        <dbReference type="Proteomes" id="UP000198741"/>
    </source>
</evidence>
<sequence>MGWSTRAAKPDRTRVVELCPGLLYPVGWDLTGAVESTPPILWSGRIEFNEQVGRYELRWLKVDAETGATVTGEVLRSIPVSQLIMQVVKPIDQKPMAGPYALTSELQARMREAGPVTETLQMVAWIYRVAFATGDSPTKRVATSFDIPRPTADRWVRTARDRGLLGDEPGPGKASV</sequence>
<dbReference type="RefSeq" id="WP_090474943.1">
    <property type="nucleotide sequence ID" value="NZ_LT629710.1"/>
</dbReference>
<dbReference type="OrthoDB" id="5121773at2"/>
<dbReference type="EMBL" id="LT629710">
    <property type="protein sequence ID" value="SDO49060.1"/>
    <property type="molecule type" value="Genomic_DNA"/>
</dbReference>
<reference evidence="1 2" key="1">
    <citation type="submission" date="2016-10" db="EMBL/GenBank/DDBJ databases">
        <authorList>
            <person name="de Groot N.N."/>
        </authorList>
    </citation>
    <scope>NUCLEOTIDE SEQUENCE [LARGE SCALE GENOMIC DNA]</scope>
    <source>
        <strain evidence="2">P4-7,KCTC 19426,CECT 7604</strain>
    </source>
</reference>
<keyword evidence="2" id="KW-1185">Reference proteome</keyword>
<evidence type="ECO:0000313" key="1">
    <source>
        <dbReference type="EMBL" id="SDO49060.1"/>
    </source>
</evidence>
<name>A0A1H0JZM3_9ACTN</name>
<gene>
    <name evidence="1" type="ORF">SAMN04515671_1105</name>
</gene>
<proteinExistence type="predicted"/>
<accession>A0A1H0JZM3</accession>
<dbReference type="Proteomes" id="UP000198741">
    <property type="component" value="Chromosome I"/>
</dbReference>
<dbReference type="STRING" id="1090615.SAMN04515671_1105"/>